<evidence type="ECO:0000256" key="7">
    <source>
        <dbReference type="SAM" id="Phobius"/>
    </source>
</evidence>
<dbReference type="PANTHER" id="PTHR34583:SF2">
    <property type="entry name" value="ANTIPORTER SUBUNIT MNHC2-RELATED"/>
    <property type="match status" value="1"/>
</dbReference>
<name>A0A1V3A238_9GAMM</name>
<dbReference type="Proteomes" id="UP000189177">
    <property type="component" value="Unassembled WGS sequence"/>
</dbReference>
<evidence type="ECO:0000256" key="3">
    <source>
        <dbReference type="ARBA" id="ARBA00022475"/>
    </source>
</evidence>
<keyword evidence="6 7" id="KW-0472">Membrane</keyword>
<dbReference type="AlphaFoldDB" id="A0A1V3A238"/>
<evidence type="ECO:0008006" key="10">
    <source>
        <dbReference type="Google" id="ProtNLM"/>
    </source>
</evidence>
<accession>A0A1V3A238</accession>
<protein>
    <recommendedName>
        <fullName evidence="10">NADH-quinone oxidoreductase subunit K</fullName>
    </recommendedName>
</protein>
<dbReference type="GO" id="GO:0005886">
    <property type="term" value="C:plasma membrane"/>
    <property type="evidence" value="ECO:0007669"/>
    <property type="project" value="UniProtKB-SubCell"/>
</dbReference>
<dbReference type="Pfam" id="PF00420">
    <property type="entry name" value="Oxidored_q2"/>
    <property type="match status" value="1"/>
</dbReference>
<keyword evidence="4 7" id="KW-0812">Transmembrane</keyword>
<reference evidence="8 9" key="1">
    <citation type="submission" date="2017-02" db="EMBL/GenBank/DDBJ databases">
        <title>Genomic diversity within the haloalkaliphilic genus Thioalkalivibrio.</title>
        <authorList>
            <person name="Ahn A.-C."/>
            <person name="Meier-Kolthoff J."/>
            <person name="Overmars L."/>
            <person name="Richter M."/>
            <person name="Woyke T."/>
            <person name="Sorokin D.Y."/>
            <person name="Muyzer G."/>
        </authorList>
    </citation>
    <scope>NUCLEOTIDE SEQUENCE [LARGE SCALE GENOMIC DNA]</scope>
    <source>
        <strain evidence="8 9">HL17</strain>
    </source>
</reference>
<gene>
    <name evidence="8" type="ORF">B1A74_01135</name>
</gene>
<evidence type="ECO:0000313" key="8">
    <source>
        <dbReference type="EMBL" id="OOC11404.1"/>
    </source>
</evidence>
<comment type="caution">
    <text evidence="8">The sequence shown here is derived from an EMBL/GenBank/DDBJ whole genome shotgun (WGS) entry which is preliminary data.</text>
</comment>
<dbReference type="Gene3D" id="1.10.287.3510">
    <property type="match status" value="1"/>
</dbReference>
<feature type="transmembrane region" description="Helical" evidence="7">
    <location>
        <begin position="56"/>
        <end position="80"/>
    </location>
</feature>
<evidence type="ECO:0000256" key="4">
    <source>
        <dbReference type="ARBA" id="ARBA00022692"/>
    </source>
</evidence>
<sequence length="101" mass="10735">MTLYLLLAIALLIIGLHGLFVRAQLMRKILALNVLTTAVFLLLVALAHAAEVLDPVPHAMVLTGIVVTVSTTAVALGLMVRLLEQRGGPANGHHGRDSRDP</sequence>
<feature type="transmembrane region" description="Helical" evidence="7">
    <location>
        <begin position="6"/>
        <end position="23"/>
    </location>
</feature>
<proteinExistence type="inferred from homology"/>
<dbReference type="EMBL" id="MUZR01000003">
    <property type="protein sequence ID" value="OOC11404.1"/>
    <property type="molecule type" value="Genomic_DNA"/>
</dbReference>
<evidence type="ECO:0000256" key="6">
    <source>
        <dbReference type="ARBA" id="ARBA00023136"/>
    </source>
</evidence>
<organism evidence="8 9">
    <name type="scientific">Thioalkalivibrio halophilus</name>
    <dbReference type="NCBI Taxonomy" id="252474"/>
    <lineage>
        <taxon>Bacteria</taxon>
        <taxon>Pseudomonadati</taxon>
        <taxon>Pseudomonadota</taxon>
        <taxon>Gammaproteobacteria</taxon>
        <taxon>Chromatiales</taxon>
        <taxon>Ectothiorhodospiraceae</taxon>
        <taxon>Thioalkalivibrio</taxon>
    </lineage>
</organism>
<feature type="transmembrane region" description="Helical" evidence="7">
    <location>
        <begin position="30"/>
        <end position="50"/>
    </location>
</feature>
<comment type="subcellular location">
    <subcellularLocation>
        <location evidence="1">Cell membrane</location>
        <topology evidence="1">Multi-pass membrane protein</topology>
    </subcellularLocation>
</comment>
<evidence type="ECO:0000256" key="5">
    <source>
        <dbReference type="ARBA" id="ARBA00022989"/>
    </source>
</evidence>
<dbReference type="PANTHER" id="PTHR34583">
    <property type="entry name" value="ANTIPORTER SUBUNIT MNHC2-RELATED"/>
    <property type="match status" value="1"/>
</dbReference>
<keyword evidence="9" id="KW-1185">Reference proteome</keyword>
<keyword evidence="5 7" id="KW-1133">Transmembrane helix</keyword>
<dbReference type="InterPro" id="IPR050601">
    <property type="entry name" value="CPA3_antiporter_subunitC"/>
</dbReference>
<evidence type="ECO:0000256" key="2">
    <source>
        <dbReference type="ARBA" id="ARBA00010388"/>
    </source>
</evidence>
<comment type="similarity">
    <text evidence="2">Belongs to the CPA3 antiporters (TC 2.A.63) subunit C family.</text>
</comment>
<dbReference type="InterPro" id="IPR039428">
    <property type="entry name" value="NUOK/Mnh_C1-like"/>
</dbReference>
<dbReference type="RefSeq" id="WP_077243526.1">
    <property type="nucleotide sequence ID" value="NZ_MUZR01000003.1"/>
</dbReference>
<dbReference type="OrthoDB" id="1494613at2"/>
<evidence type="ECO:0000256" key="1">
    <source>
        <dbReference type="ARBA" id="ARBA00004651"/>
    </source>
</evidence>
<keyword evidence="3" id="KW-1003">Cell membrane</keyword>
<dbReference type="STRING" id="252474.B1A74_01135"/>
<evidence type="ECO:0000313" key="9">
    <source>
        <dbReference type="Proteomes" id="UP000189177"/>
    </source>
</evidence>